<dbReference type="Gramene" id="RZC50565">
    <property type="protein sequence ID" value="RZC50565"/>
    <property type="gene ID" value="C5167_018983"/>
</dbReference>
<evidence type="ECO:0000313" key="2">
    <source>
        <dbReference type="EMBL" id="RZC50565.1"/>
    </source>
</evidence>
<dbReference type="EMBL" id="CM010716">
    <property type="protein sequence ID" value="RZC50565.1"/>
    <property type="molecule type" value="Genomic_DNA"/>
</dbReference>
<reference evidence="2 3" key="1">
    <citation type="journal article" date="2018" name="Science">
        <title>The opium poppy genome and morphinan production.</title>
        <authorList>
            <person name="Guo L."/>
            <person name="Winzer T."/>
            <person name="Yang X."/>
            <person name="Li Y."/>
            <person name="Ning Z."/>
            <person name="He Z."/>
            <person name="Teodor R."/>
            <person name="Lu Y."/>
            <person name="Bowser T.A."/>
            <person name="Graham I.A."/>
            <person name="Ye K."/>
        </authorList>
    </citation>
    <scope>NUCLEOTIDE SEQUENCE [LARGE SCALE GENOMIC DNA]</scope>
    <source>
        <strain evidence="3">cv. HN1</strain>
        <tissue evidence="2">Leaves</tissue>
    </source>
</reference>
<organism evidence="2 3">
    <name type="scientific">Papaver somniferum</name>
    <name type="common">Opium poppy</name>
    <dbReference type="NCBI Taxonomy" id="3469"/>
    <lineage>
        <taxon>Eukaryota</taxon>
        <taxon>Viridiplantae</taxon>
        <taxon>Streptophyta</taxon>
        <taxon>Embryophyta</taxon>
        <taxon>Tracheophyta</taxon>
        <taxon>Spermatophyta</taxon>
        <taxon>Magnoliopsida</taxon>
        <taxon>Ranunculales</taxon>
        <taxon>Papaveraceae</taxon>
        <taxon>Papaveroideae</taxon>
        <taxon>Papaver</taxon>
    </lineage>
</organism>
<name>A0A4Y7ISZ8_PAPSO</name>
<feature type="transmembrane region" description="Helical" evidence="1">
    <location>
        <begin position="322"/>
        <end position="342"/>
    </location>
</feature>
<protein>
    <submittedName>
        <fullName evidence="2">Uncharacterized protein</fullName>
    </submittedName>
</protein>
<dbReference type="Proteomes" id="UP000316621">
    <property type="component" value="Chromosome 2"/>
</dbReference>
<dbReference type="PANTHER" id="PTHR36074">
    <property type="entry name" value="ISOPENTENYL-DIPHOSPHATE DELTA-ISOMERASE"/>
    <property type="match status" value="1"/>
</dbReference>
<gene>
    <name evidence="2" type="ORF">C5167_018983</name>
</gene>
<dbReference type="STRING" id="3469.A0A4Y7ISZ8"/>
<keyword evidence="1" id="KW-0812">Transmembrane</keyword>
<keyword evidence="1" id="KW-1133">Transmembrane helix</keyword>
<keyword evidence="3" id="KW-1185">Reference proteome</keyword>
<evidence type="ECO:0000256" key="1">
    <source>
        <dbReference type="SAM" id="Phobius"/>
    </source>
</evidence>
<evidence type="ECO:0000313" key="3">
    <source>
        <dbReference type="Proteomes" id="UP000316621"/>
    </source>
</evidence>
<dbReference type="PANTHER" id="PTHR36074:SF1">
    <property type="entry name" value="ISOPENTENYL-DIPHOSPHATE DELTA-ISOMERASE"/>
    <property type="match status" value="1"/>
</dbReference>
<dbReference type="OMA" id="ASWLIQV"/>
<accession>A0A4Y7ISZ8</accession>
<sequence length="349" mass="38287">MAGIALLVDLLKKNPSITTQTIHSTKLISASIAASAAAASVFGERPFASRFLFGDGVGSVAFADAGAEWAPEDYIPNFKNAAKKMFQNDSIKYSIKEYPIELKPLFSAFGLRAFGMTTLRSFLMFYLPLLEPRTNLEEDEDEDEDFLQDAPPEEPTDLVVPFQKSVKQIVREITVSTTRRVLERVAVHYVSRRMAWKLLKGTLFMSFTFSAEILNIPVSARRKAARGMPGLELFCRVSRTTFRGHLLGIAAAWLVQVGIDIYRSCKFMFTDKPEEAEKIDRAALMKLIGTKICITTVKCGGSLIFASIGAGVGAFFHPSIGQWIGCAAGDAAGSFIITIILVKGLHLAL</sequence>
<keyword evidence="1" id="KW-0472">Membrane</keyword>
<dbReference type="AlphaFoldDB" id="A0A4Y7ISZ8"/>
<proteinExistence type="predicted"/>
<feature type="transmembrane region" description="Helical" evidence="1">
    <location>
        <begin position="292"/>
        <end position="316"/>
    </location>
</feature>
<feature type="transmembrane region" description="Helical" evidence="1">
    <location>
        <begin position="198"/>
        <end position="218"/>
    </location>
</feature>